<dbReference type="GO" id="GO:0035539">
    <property type="term" value="F:8-oxo-7,8-dihydrodeoxyguanosine triphosphate pyrophosphatase activity"/>
    <property type="evidence" value="ECO:0007669"/>
    <property type="project" value="UniProtKB-EC"/>
</dbReference>
<evidence type="ECO:0000256" key="10">
    <source>
        <dbReference type="ARBA" id="ARBA00035861"/>
    </source>
</evidence>
<evidence type="ECO:0000256" key="13">
    <source>
        <dbReference type="ARBA" id="ARBA00040794"/>
    </source>
</evidence>
<dbReference type="InterPro" id="IPR020476">
    <property type="entry name" value="Nudix_hydrolase"/>
</dbReference>
<dbReference type="PROSITE" id="PS51462">
    <property type="entry name" value="NUDIX"/>
    <property type="match status" value="1"/>
</dbReference>
<evidence type="ECO:0000256" key="6">
    <source>
        <dbReference type="ARBA" id="ARBA00022763"/>
    </source>
</evidence>
<dbReference type="Gene3D" id="3.90.79.10">
    <property type="entry name" value="Nucleoside Triphosphate Pyrophosphohydrolase"/>
    <property type="match status" value="1"/>
</dbReference>
<dbReference type="eggNOG" id="COG0494">
    <property type="taxonomic scope" value="Bacteria"/>
</dbReference>
<comment type="similarity">
    <text evidence="2 17">Belongs to the Nudix hydrolase family.</text>
</comment>
<dbReference type="EMBL" id="CP000248">
    <property type="protein sequence ID" value="ABD26347.1"/>
    <property type="molecule type" value="Genomic_DNA"/>
</dbReference>
<protein>
    <recommendedName>
        <fullName evidence="13">8-oxo-dGTP diphosphatase</fullName>
        <ecNumber evidence="12">3.6.1.55</ecNumber>
    </recommendedName>
    <alternativeName>
        <fullName evidence="16">7,8-dihydro-8-oxoguanine-triphosphatase</fullName>
    </alternativeName>
    <alternativeName>
        <fullName evidence="15">Mutator protein MutT</fullName>
    </alternativeName>
    <alternativeName>
        <fullName evidence="14">dGTP pyrophosphohydrolase</fullName>
    </alternativeName>
</protein>
<dbReference type="RefSeq" id="WP_011445557.1">
    <property type="nucleotide sequence ID" value="NC_007794.1"/>
</dbReference>
<dbReference type="InterPro" id="IPR047127">
    <property type="entry name" value="MutT-like"/>
</dbReference>
<keyword evidence="18" id="KW-1133">Transmembrane helix</keyword>
<dbReference type="GO" id="GO:0006260">
    <property type="term" value="P:DNA replication"/>
    <property type="evidence" value="ECO:0007669"/>
    <property type="project" value="UniProtKB-KW"/>
</dbReference>
<dbReference type="EC" id="3.6.1.55" evidence="12"/>
<dbReference type="PANTHER" id="PTHR47707">
    <property type="entry name" value="8-OXO-DGTP DIPHOSPHATASE"/>
    <property type="match status" value="1"/>
</dbReference>
<dbReference type="InterPro" id="IPR020084">
    <property type="entry name" value="NUDIX_hydrolase_CS"/>
</dbReference>
<evidence type="ECO:0000256" key="7">
    <source>
        <dbReference type="ARBA" id="ARBA00022801"/>
    </source>
</evidence>
<evidence type="ECO:0000256" key="9">
    <source>
        <dbReference type="ARBA" id="ARBA00023204"/>
    </source>
</evidence>
<evidence type="ECO:0000259" key="19">
    <source>
        <dbReference type="PROSITE" id="PS51462"/>
    </source>
</evidence>
<evidence type="ECO:0000256" key="5">
    <source>
        <dbReference type="ARBA" id="ARBA00022723"/>
    </source>
</evidence>
<dbReference type="STRING" id="279238.Saro_1907"/>
<evidence type="ECO:0000313" key="21">
    <source>
        <dbReference type="Proteomes" id="UP000009134"/>
    </source>
</evidence>
<comment type="cofactor">
    <cofactor evidence="1">
        <name>Mg(2+)</name>
        <dbReference type="ChEBI" id="CHEBI:18420"/>
    </cofactor>
</comment>
<gene>
    <name evidence="20" type="ordered locus">Saro_1907</name>
</gene>
<organism evidence="20 21">
    <name type="scientific">Novosphingobium aromaticivorans (strain ATCC 700278 / DSM 12444 / CCUG 56034 / CIP 105152 / NBRC 16084 / F199)</name>
    <dbReference type="NCBI Taxonomy" id="279238"/>
    <lineage>
        <taxon>Bacteria</taxon>
        <taxon>Pseudomonadati</taxon>
        <taxon>Pseudomonadota</taxon>
        <taxon>Alphaproteobacteria</taxon>
        <taxon>Sphingomonadales</taxon>
        <taxon>Sphingomonadaceae</taxon>
        <taxon>Novosphingobium</taxon>
    </lineage>
</organism>
<keyword evidence="18" id="KW-0472">Membrane</keyword>
<evidence type="ECO:0000256" key="2">
    <source>
        <dbReference type="ARBA" id="ARBA00005582"/>
    </source>
</evidence>
<comment type="catalytic activity">
    <reaction evidence="11">
        <text>8-oxo-GTP + H2O = 8-oxo-GMP + diphosphate + H(+)</text>
        <dbReference type="Rhea" id="RHEA:67616"/>
        <dbReference type="ChEBI" id="CHEBI:15377"/>
        <dbReference type="ChEBI" id="CHEBI:15378"/>
        <dbReference type="ChEBI" id="CHEBI:33019"/>
        <dbReference type="ChEBI" id="CHEBI:143553"/>
        <dbReference type="ChEBI" id="CHEBI:145694"/>
    </reaction>
</comment>
<evidence type="ECO:0000256" key="15">
    <source>
        <dbReference type="ARBA" id="ARBA00041979"/>
    </source>
</evidence>
<dbReference type="GO" id="GO:0008413">
    <property type="term" value="F:8-oxo-7,8-dihydroguanosine triphosphate pyrophosphatase activity"/>
    <property type="evidence" value="ECO:0007669"/>
    <property type="project" value="TreeGrafter"/>
</dbReference>
<evidence type="ECO:0000256" key="16">
    <source>
        <dbReference type="ARBA" id="ARBA00042798"/>
    </source>
</evidence>
<evidence type="ECO:0000256" key="12">
    <source>
        <dbReference type="ARBA" id="ARBA00038905"/>
    </source>
</evidence>
<keyword evidence="4" id="KW-0235">DNA replication</keyword>
<dbReference type="CDD" id="cd03425">
    <property type="entry name" value="NUDIX_MutT_NudA_like"/>
    <property type="match status" value="1"/>
</dbReference>
<dbReference type="PRINTS" id="PR00502">
    <property type="entry name" value="NUDIXFAMILY"/>
</dbReference>
<keyword evidence="3" id="KW-0515">Mutator protein</keyword>
<dbReference type="PROSITE" id="PS00893">
    <property type="entry name" value="NUDIX_BOX"/>
    <property type="match status" value="1"/>
</dbReference>
<dbReference type="Proteomes" id="UP000009134">
    <property type="component" value="Chromosome"/>
</dbReference>
<dbReference type="GO" id="GO:0044715">
    <property type="term" value="F:8-oxo-dGDP phosphatase activity"/>
    <property type="evidence" value="ECO:0007669"/>
    <property type="project" value="TreeGrafter"/>
</dbReference>
<keyword evidence="8" id="KW-0460">Magnesium</keyword>
<evidence type="ECO:0000256" key="8">
    <source>
        <dbReference type="ARBA" id="ARBA00022842"/>
    </source>
</evidence>
<dbReference type="InterPro" id="IPR000086">
    <property type="entry name" value="NUDIX_hydrolase_dom"/>
</dbReference>
<keyword evidence="6" id="KW-0227">DNA damage</keyword>
<dbReference type="Pfam" id="PF00293">
    <property type="entry name" value="NUDIX"/>
    <property type="match status" value="1"/>
</dbReference>
<comment type="catalytic activity">
    <reaction evidence="10">
        <text>8-oxo-dGTP + H2O = 8-oxo-dGMP + diphosphate + H(+)</text>
        <dbReference type="Rhea" id="RHEA:31575"/>
        <dbReference type="ChEBI" id="CHEBI:15377"/>
        <dbReference type="ChEBI" id="CHEBI:15378"/>
        <dbReference type="ChEBI" id="CHEBI:33019"/>
        <dbReference type="ChEBI" id="CHEBI:63224"/>
        <dbReference type="ChEBI" id="CHEBI:77896"/>
        <dbReference type="EC" id="3.6.1.55"/>
    </reaction>
</comment>
<keyword evidence="9" id="KW-0234">DNA repair</keyword>
<keyword evidence="18" id="KW-0812">Transmembrane</keyword>
<evidence type="ECO:0000256" key="11">
    <source>
        <dbReference type="ARBA" id="ARBA00036904"/>
    </source>
</evidence>
<sequence length="149" mass="15797">MEKNSTVIVVVAVALVGQGPRVLMQKRPANKAHGGLWEFPGGKVEMGETPESALVRETDEELGVALEPADLEPLSFATQALGSAGGSMVLLLYRARKWRGDPKALEPDTEVAWVDFSALLDLPMPPLDVPLAASLIRSIEGVAKAEGPS</sequence>
<evidence type="ECO:0000256" key="14">
    <source>
        <dbReference type="ARBA" id="ARBA00041592"/>
    </source>
</evidence>
<evidence type="ECO:0000313" key="20">
    <source>
        <dbReference type="EMBL" id="ABD26347.1"/>
    </source>
</evidence>
<name>Q2G726_NOVAD</name>
<evidence type="ECO:0000256" key="3">
    <source>
        <dbReference type="ARBA" id="ARBA00022457"/>
    </source>
</evidence>
<feature type="transmembrane region" description="Helical" evidence="18">
    <location>
        <begin position="74"/>
        <end position="93"/>
    </location>
</feature>
<evidence type="ECO:0000256" key="4">
    <source>
        <dbReference type="ARBA" id="ARBA00022705"/>
    </source>
</evidence>
<keyword evidence="7 17" id="KW-0378">Hydrolase</keyword>
<dbReference type="GO" id="GO:0006281">
    <property type="term" value="P:DNA repair"/>
    <property type="evidence" value="ECO:0007669"/>
    <property type="project" value="UniProtKB-KW"/>
</dbReference>
<dbReference type="KEGG" id="nar:Saro_1907"/>
<evidence type="ECO:0000256" key="17">
    <source>
        <dbReference type="RuleBase" id="RU003476"/>
    </source>
</evidence>
<reference evidence="21" key="1">
    <citation type="submission" date="2006-01" db="EMBL/GenBank/DDBJ databases">
        <title>Complete sequence of Novosphingobium aromaticivorans DSM 12444.</title>
        <authorList>
            <consortium name="US DOE Joint Genome Institute"/>
            <person name="Copeland A."/>
            <person name="Lucas S."/>
            <person name="Lapidus A."/>
            <person name="Barry K."/>
            <person name="Detter J.C."/>
            <person name="Glavina T."/>
            <person name="Hammon N."/>
            <person name="Israni S."/>
            <person name="Pitluck S."/>
            <person name="Chain P."/>
            <person name="Malfatti S."/>
            <person name="Shin M."/>
            <person name="Vergez L."/>
            <person name="Schmutz J."/>
            <person name="Larimer F."/>
            <person name="Land M."/>
            <person name="Kyrpides N."/>
            <person name="Ivanova N."/>
            <person name="Fredrickson J."/>
            <person name="Balkwill D."/>
            <person name="Romine M.F."/>
            <person name="Richardson P."/>
        </authorList>
    </citation>
    <scope>NUCLEOTIDE SEQUENCE [LARGE SCALE GENOMIC DNA]</scope>
    <source>
        <strain evidence="21">ATCC 700278 / DSM 12444 / CCUG 56034 / CIP 105152 / NBRC 16084 / F199</strain>
    </source>
</reference>
<dbReference type="SUPFAM" id="SSF55811">
    <property type="entry name" value="Nudix"/>
    <property type="match status" value="1"/>
</dbReference>
<dbReference type="GO" id="GO:0046872">
    <property type="term" value="F:metal ion binding"/>
    <property type="evidence" value="ECO:0007669"/>
    <property type="project" value="UniProtKB-KW"/>
</dbReference>
<feature type="domain" description="Nudix hydrolase" evidence="19">
    <location>
        <begin position="5"/>
        <end position="137"/>
    </location>
</feature>
<dbReference type="InterPro" id="IPR015797">
    <property type="entry name" value="NUDIX_hydrolase-like_dom_sf"/>
</dbReference>
<dbReference type="GO" id="GO:0044716">
    <property type="term" value="F:8-oxo-GDP phosphatase activity"/>
    <property type="evidence" value="ECO:0007669"/>
    <property type="project" value="TreeGrafter"/>
</dbReference>
<evidence type="ECO:0000256" key="1">
    <source>
        <dbReference type="ARBA" id="ARBA00001946"/>
    </source>
</evidence>
<dbReference type="HOGENOM" id="CLU_037162_19_2_5"/>
<keyword evidence="5" id="KW-0479">Metal-binding</keyword>
<proteinExistence type="inferred from homology"/>
<dbReference type="AlphaFoldDB" id="Q2G726"/>
<keyword evidence="21" id="KW-1185">Reference proteome</keyword>
<evidence type="ECO:0000256" key="18">
    <source>
        <dbReference type="SAM" id="Phobius"/>
    </source>
</evidence>
<accession>Q2G726</accession>
<dbReference type="PANTHER" id="PTHR47707:SF1">
    <property type="entry name" value="NUDIX HYDROLASE FAMILY PROTEIN"/>
    <property type="match status" value="1"/>
</dbReference>